<sequence length="261" mass="29299">MKNFQFSHIFAAILASLILYTQAQLDNSKQENYGFTEQNITINSTSKWELDLDVTRLSHADEYTNYSLYYNVWASFHMDGLRGLKSFNVANLFSYNIMGGHQTSENDAISNTWSLGDVNVTLELSVSSEILSDKYFPYNYPVIVRWFIQRQVNVTYPHGAKIGPEEHSLGFVGTNSDPKAPGLFNLFRHTGSDVINVHARTLDVSPNSTVTNSHVTDGFNVTNNARITPSASVSLQTINGIDHYQLDELTVVESIITLFKV</sequence>
<evidence type="ECO:0000256" key="1">
    <source>
        <dbReference type="SAM" id="SignalP"/>
    </source>
</evidence>
<keyword evidence="3" id="KW-1185">Reference proteome</keyword>
<protein>
    <submittedName>
        <fullName evidence="2">Uncharacterized protein</fullName>
    </submittedName>
</protein>
<dbReference type="Proteomes" id="UP001153712">
    <property type="component" value="Chromosome 8"/>
</dbReference>
<organism evidence="2 3">
    <name type="scientific">Phyllotreta striolata</name>
    <name type="common">Striped flea beetle</name>
    <name type="synonym">Crioceris striolata</name>
    <dbReference type="NCBI Taxonomy" id="444603"/>
    <lineage>
        <taxon>Eukaryota</taxon>
        <taxon>Metazoa</taxon>
        <taxon>Ecdysozoa</taxon>
        <taxon>Arthropoda</taxon>
        <taxon>Hexapoda</taxon>
        <taxon>Insecta</taxon>
        <taxon>Pterygota</taxon>
        <taxon>Neoptera</taxon>
        <taxon>Endopterygota</taxon>
        <taxon>Coleoptera</taxon>
        <taxon>Polyphaga</taxon>
        <taxon>Cucujiformia</taxon>
        <taxon>Chrysomeloidea</taxon>
        <taxon>Chrysomelidae</taxon>
        <taxon>Galerucinae</taxon>
        <taxon>Alticini</taxon>
        <taxon>Phyllotreta</taxon>
    </lineage>
</organism>
<evidence type="ECO:0000313" key="2">
    <source>
        <dbReference type="EMBL" id="CAG9864580.1"/>
    </source>
</evidence>
<dbReference type="EMBL" id="OU900101">
    <property type="protein sequence ID" value="CAG9864580.1"/>
    <property type="molecule type" value="Genomic_DNA"/>
</dbReference>
<evidence type="ECO:0000313" key="3">
    <source>
        <dbReference type="Proteomes" id="UP001153712"/>
    </source>
</evidence>
<feature type="chain" id="PRO_5040228244" evidence="1">
    <location>
        <begin position="24"/>
        <end position="261"/>
    </location>
</feature>
<name>A0A9N9TT66_PHYSR</name>
<accession>A0A9N9TT66</accession>
<dbReference type="AlphaFoldDB" id="A0A9N9TT66"/>
<feature type="signal peptide" evidence="1">
    <location>
        <begin position="1"/>
        <end position="23"/>
    </location>
</feature>
<gene>
    <name evidence="2" type="ORF">PHYEVI_LOCUS10833</name>
</gene>
<proteinExistence type="predicted"/>
<keyword evidence="1" id="KW-0732">Signal</keyword>
<reference evidence="2" key="1">
    <citation type="submission" date="2022-01" db="EMBL/GenBank/DDBJ databases">
        <authorList>
            <person name="King R."/>
        </authorList>
    </citation>
    <scope>NUCLEOTIDE SEQUENCE</scope>
</reference>